<keyword evidence="1" id="KW-0812">Transmembrane</keyword>
<proteinExistence type="predicted"/>
<keyword evidence="1" id="KW-1133">Transmembrane helix</keyword>
<keyword evidence="1" id="KW-0472">Membrane</keyword>
<sequence length="62" mass="6266">MTPVKVRTVGLSNKLYGAIVALIAGFVLLLAGERSTGLTVIVGALGTLGIGVGMPADRQTRA</sequence>
<dbReference type="RefSeq" id="WP_254572273.1">
    <property type="nucleotide sequence ID" value="NZ_CP098502.1"/>
</dbReference>
<feature type="transmembrane region" description="Helical" evidence="1">
    <location>
        <begin position="38"/>
        <end position="56"/>
    </location>
</feature>
<evidence type="ECO:0000313" key="3">
    <source>
        <dbReference type="Proteomes" id="UP001056035"/>
    </source>
</evidence>
<reference evidence="2 3" key="1">
    <citation type="submission" date="2022-06" db="EMBL/GenBank/DDBJ databases">
        <title>Paraconexibacter antarcticus.</title>
        <authorList>
            <person name="Kim C.S."/>
        </authorList>
    </citation>
    <scope>NUCLEOTIDE SEQUENCE [LARGE SCALE GENOMIC DNA]</scope>
    <source>
        <strain evidence="2 3">02-257</strain>
    </source>
</reference>
<protein>
    <submittedName>
        <fullName evidence="2">Uncharacterized protein</fullName>
    </submittedName>
</protein>
<gene>
    <name evidence="2" type="ORF">NBH00_05135</name>
</gene>
<keyword evidence="3" id="KW-1185">Reference proteome</keyword>
<dbReference type="Proteomes" id="UP001056035">
    <property type="component" value="Chromosome"/>
</dbReference>
<accession>A0ABY5DXC6</accession>
<evidence type="ECO:0000256" key="1">
    <source>
        <dbReference type="SAM" id="Phobius"/>
    </source>
</evidence>
<organism evidence="2 3">
    <name type="scientific">Paraconexibacter antarcticus</name>
    <dbReference type="NCBI Taxonomy" id="2949664"/>
    <lineage>
        <taxon>Bacteria</taxon>
        <taxon>Bacillati</taxon>
        <taxon>Actinomycetota</taxon>
        <taxon>Thermoleophilia</taxon>
        <taxon>Solirubrobacterales</taxon>
        <taxon>Paraconexibacteraceae</taxon>
        <taxon>Paraconexibacter</taxon>
    </lineage>
</organism>
<feature type="transmembrane region" description="Helical" evidence="1">
    <location>
        <begin position="15"/>
        <end position="32"/>
    </location>
</feature>
<dbReference type="EMBL" id="CP098502">
    <property type="protein sequence ID" value="UTI65594.1"/>
    <property type="molecule type" value="Genomic_DNA"/>
</dbReference>
<name>A0ABY5DXC6_9ACTN</name>
<evidence type="ECO:0000313" key="2">
    <source>
        <dbReference type="EMBL" id="UTI65594.1"/>
    </source>
</evidence>